<dbReference type="OrthoDB" id="6770331at2759"/>
<feature type="domain" description="Suppressor of forked" evidence="7">
    <location>
        <begin position="25"/>
        <end position="102"/>
    </location>
</feature>
<dbReference type="KEGG" id="apln:108736437"/>
<dbReference type="PANTHER" id="PTHR17204:SF25">
    <property type="entry name" value="RRM DOMAIN-CONTAINING PROTEIN"/>
    <property type="match status" value="1"/>
</dbReference>
<dbReference type="Gene3D" id="1.25.40.10">
    <property type="entry name" value="Tetratricopeptide repeat domain"/>
    <property type="match status" value="1"/>
</dbReference>
<feature type="region of interest" description="Disordered" evidence="6">
    <location>
        <begin position="1"/>
        <end position="24"/>
    </location>
</feature>
<keyword evidence="2" id="KW-0507">mRNA processing</keyword>
<dbReference type="PANTHER" id="PTHR17204">
    <property type="entry name" value="PRE-MRNA PROCESSING PROTEIN PRP39-RELATED"/>
    <property type="match status" value="1"/>
</dbReference>
<keyword evidence="8" id="KW-1185">Reference proteome</keyword>
<dbReference type="Pfam" id="PF05843">
    <property type="entry name" value="Suf"/>
    <property type="match status" value="1"/>
</dbReference>
<evidence type="ECO:0000256" key="5">
    <source>
        <dbReference type="ARBA" id="ARBA00023242"/>
    </source>
</evidence>
<keyword evidence="3" id="KW-0677">Repeat</keyword>
<dbReference type="InterPro" id="IPR008847">
    <property type="entry name" value="Suf"/>
</dbReference>
<dbReference type="KEGG" id="apln:108736388"/>
<dbReference type="InterPro" id="IPR011990">
    <property type="entry name" value="TPR-like_helical_dom_sf"/>
</dbReference>
<dbReference type="GO" id="GO:0006397">
    <property type="term" value="P:mRNA processing"/>
    <property type="evidence" value="ECO:0007669"/>
    <property type="project" value="UniProtKB-KW"/>
</dbReference>
<gene>
    <name evidence="9" type="primary">LOC108736437</name>
    <name evidence="10" type="synonym">LOC108736388</name>
</gene>
<dbReference type="InterPro" id="IPR003107">
    <property type="entry name" value="HAT"/>
</dbReference>
<dbReference type="SMART" id="SM00386">
    <property type="entry name" value="HAT"/>
    <property type="match status" value="1"/>
</dbReference>
<dbReference type="GO" id="GO:0008380">
    <property type="term" value="P:RNA splicing"/>
    <property type="evidence" value="ECO:0007669"/>
    <property type="project" value="UniProtKB-KW"/>
</dbReference>
<evidence type="ECO:0000313" key="8">
    <source>
        <dbReference type="Proteomes" id="UP000192223"/>
    </source>
</evidence>
<evidence type="ECO:0000256" key="4">
    <source>
        <dbReference type="ARBA" id="ARBA00023187"/>
    </source>
</evidence>
<dbReference type="SUPFAM" id="SSF48452">
    <property type="entry name" value="TPR-like"/>
    <property type="match status" value="1"/>
</dbReference>
<sequence>MDKMETSDSSSSESDENENELEGRAEELERQLADNKYLYDVHVELVNLYRQIGDLKSMRAAYERFYELFPLTPELWLTWLKIEMELAISPEDKKNVLGLFEKAVEDYFNQFVVGICSIFHGGIGI</sequence>
<dbReference type="CTD" id="31448"/>
<comment type="subcellular location">
    <subcellularLocation>
        <location evidence="1">Nucleus</location>
    </subcellularLocation>
</comment>
<evidence type="ECO:0000256" key="2">
    <source>
        <dbReference type="ARBA" id="ARBA00022664"/>
    </source>
</evidence>
<evidence type="ECO:0000256" key="1">
    <source>
        <dbReference type="ARBA" id="ARBA00004123"/>
    </source>
</evidence>
<protein>
    <submittedName>
        <fullName evidence="9 10">Squamous cell carcinoma antigen recognized by T-cells 3</fullName>
    </submittedName>
</protein>
<name>A0A1W4WV50_AGRPL</name>
<dbReference type="Proteomes" id="UP000192223">
    <property type="component" value="Unplaced"/>
</dbReference>
<evidence type="ECO:0000313" key="9">
    <source>
        <dbReference type="RefSeq" id="XP_018324377.1"/>
    </source>
</evidence>
<dbReference type="GeneID" id="108736437"/>
<dbReference type="RefSeq" id="XP_018324377.1">
    <property type="nucleotide sequence ID" value="XM_018468875.2"/>
</dbReference>
<dbReference type="GO" id="GO:0005634">
    <property type="term" value="C:nucleus"/>
    <property type="evidence" value="ECO:0007669"/>
    <property type="project" value="UniProtKB-SubCell"/>
</dbReference>
<keyword evidence="4" id="KW-0508">mRNA splicing</keyword>
<evidence type="ECO:0000256" key="3">
    <source>
        <dbReference type="ARBA" id="ARBA00022737"/>
    </source>
</evidence>
<evidence type="ECO:0000259" key="7">
    <source>
        <dbReference type="Pfam" id="PF05843"/>
    </source>
</evidence>
<keyword evidence="5" id="KW-0539">Nucleus</keyword>
<proteinExistence type="predicted"/>
<evidence type="ECO:0000256" key="6">
    <source>
        <dbReference type="SAM" id="MobiDB-lite"/>
    </source>
</evidence>
<dbReference type="STRING" id="224129.A0A1W4WV50"/>
<reference evidence="9 10" key="1">
    <citation type="submission" date="2025-04" db="UniProtKB">
        <authorList>
            <consortium name="RefSeq"/>
        </authorList>
    </citation>
    <scope>IDENTIFICATION</scope>
    <source>
        <tissue evidence="9 10">Entire body</tissue>
    </source>
</reference>
<accession>A0A1W4WV50</accession>
<evidence type="ECO:0000313" key="10">
    <source>
        <dbReference type="RefSeq" id="XP_025829163.1"/>
    </source>
</evidence>
<organism evidence="8 9">
    <name type="scientific">Agrilus planipennis</name>
    <name type="common">Emerald ash borer</name>
    <name type="synonym">Agrilus marcopoli</name>
    <dbReference type="NCBI Taxonomy" id="224129"/>
    <lineage>
        <taxon>Eukaryota</taxon>
        <taxon>Metazoa</taxon>
        <taxon>Ecdysozoa</taxon>
        <taxon>Arthropoda</taxon>
        <taxon>Hexapoda</taxon>
        <taxon>Insecta</taxon>
        <taxon>Pterygota</taxon>
        <taxon>Neoptera</taxon>
        <taxon>Endopterygota</taxon>
        <taxon>Coleoptera</taxon>
        <taxon>Polyphaga</taxon>
        <taxon>Elateriformia</taxon>
        <taxon>Buprestoidea</taxon>
        <taxon>Buprestidae</taxon>
        <taxon>Agrilinae</taxon>
        <taxon>Agrilus</taxon>
    </lineage>
</organism>
<dbReference type="RefSeq" id="XP_025829163.1">
    <property type="nucleotide sequence ID" value="XM_025973378.1"/>
</dbReference>
<dbReference type="AlphaFoldDB" id="A0A1W4WV50"/>